<evidence type="ECO:0000313" key="3">
    <source>
        <dbReference type="RefSeq" id="XP_016448726.1"/>
    </source>
</evidence>
<dbReference type="SMART" id="SM00256">
    <property type="entry name" value="FBOX"/>
    <property type="match status" value="1"/>
</dbReference>
<keyword evidence="2" id="KW-1185">Reference proteome</keyword>
<protein>
    <submittedName>
        <fullName evidence="3">F-box/kelch-repeat protein At3g23880-like</fullName>
    </submittedName>
</protein>
<proteinExistence type="predicted"/>
<evidence type="ECO:0000259" key="1">
    <source>
        <dbReference type="PROSITE" id="PS50181"/>
    </source>
</evidence>
<dbReference type="OrthoDB" id="1580541at2759"/>
<reference evidence="2" key="1">
    <citation type="journal article" date="2014" name="Nat. Commun.">
        <title>The tobacco genome sequence and its comparison with those of tomato and potato.</title>
        <authorList>
            <person name="Sierro N."/>
            <person name="Battey J.N."/>
            <person name="Ouadi S."/>
            <person name="Bakaher N."/>
            <person name="Bovet L."/>
            <person name="Willig A."/>
            <person name="Goepfert S."/>
            <person name="Peitsch M.C."/>
            <person name="Ivanov N.V."/>
        </authorList>
    </citation>
    <scope>NUCLEOTIDE SEQUENCE [LARGE SCALE GENOMIC DNA]</scope>
</reference>
<dbReference type="Pfam" id="PF00646">
    <property type="entry name" value="F-box"/>
    <property type="match status" value="1"/>
</dbReference>
<sequence>MADIPNEITIIILSNLPVKSLLRFKCVSESWRSLISSPTFELSNHRRERAITVTYTHYSVLTRWSFEENYRPLFRFINEQLTLEELNCPLKEKGGEISVPSIDNCMFRGSCHGLILLNFKRHLFLWNPATQSCTKVLDIDDLTLRKYGSFITTAASWGLCFDSSKNDYKVVMFIYDSVAIASLKTKEWRRVKLPYDVCSMHSDAWITLHGRLHSKTSLKSNYRGVGLDNVIVGLGVLDECLCMTCLKSYKGFEILIMKEYGVKESWTPLFFIKDLGIGLLFGLAAPFIVTENGKLALIIRERDSQRIVIYNPKDDNVRDIVVHGKTYLFTSVITYVESLSSSEGYY</sequence>
<reference evidence="3" key="2">
    <citation type="submission" date="2025-08" db="UniProtKB">
        <authorList>
            <consortium name="RefSeq"/>
        </authorList>
    </citation>
    <scope>IDENTIFICATION</scope>
    <source>
        <tissue evidence="3">Leaf</tissue>
    </source>
</reference>
<dbReference type="CDD" id="cd22157">
    <property type="entry name" value="F-box_AtFBW1-like"/>
    <property type="match status" value="1"/>
</dbReference>
<feature type="domain" description="F-box" evidence="1">
    <location>
        <begin position="1"/>
        <end position="49"/>
    </location>
</feature>
<organism evidence="2 3">
    <name type="scientific">Nicotiana tabacum</name>
    <name type="common">Common tobacco</name>
    <dbReference type="NCBI Taxonomy" id="4097"/>
    <lineage>
        <taxon>Eukaryota</taxon>
        <taxon>Viridiplantae</taxon>
        <taxon>Streptophyta</taxon>
        <taxon>Embryophyta</taxon>
        <taxon>Tracheophyta</taxon>
        <taxon>Spermatophyta</taxon>
        <taxon>Magnoliopsida</taxon>
        <taxon>eudicotyledons</taxon>
        <taxon>Gunneridae</taxon>
        <taxon>Pentapetalae</taxon>
        <taxon>asterids</taxon>
        <taxon>lamiids</taxon>
        <taxon>Solanales</taxon>
        <taxon>Solanaceae</taxon>
        <taxon>Nicotianoideae</taxon>
        <taxon>Nicotianeae</taxon>
        <taxon>Nicotiana</taxon>
    </lineage>
</organism>
<gene>
    <name evidence="3" type="primary">LOC107773822</name>
</gene>
<dbReference type="PaxDb" id="4097-A0A1S3Y8R9"/>
<dbReference type="AlphaFoldDB" id="A0A1S3Y8R9"/>
<dbReference type="SUPFAM" id="SSF81383">
    <property type="entry name" value="F-box domain"/>
    <property type="match status" value="1"/>
</dbReference>
<dbReference type="GeneID" id="107773822"/>
<dbReference type="InterPro" id="IPR050796">
    <property type="entry name" value="SCF_F-box_component"/>
</dbReference>
<dbReference type="InterPro" id="IPR036047">
    <property type="entry name" value="F-box-like_dom_sf"/>
</dbReference>
<dbReference type="STRING" id="4097.A0A1S3Y8R9"/>
<dbReference type="KEGG" id="nta:107773822"/>
<name>A0A1S3Y8R9_TOBAC</name>
<dbReference type="OMA" id="IFWDERT"/>
<dbReference type="PANTHER" id="PTHR31672">
    <property type="entry name" value="BNACNNG10540D PROTEIN"/>
    <property type="match status" value="1"/>
</dbReference>
<dbReference type="PROSITE" id="PS50181">
    <property type="entry name" value="FBOX"/>
    <property type="match status" value="1"/>
</dbReference>
<dbReference type="RefSeq" id="XP_016448726.1">
    <property type="nucleotide sequence ID" value="XM_016593240.1"/>
</dbReference>
<dbReference type="Proteomes" id="UP000790787">
    <property type="component" value="Chromosome 18"/>
</dbReference>
<accession>A0A1S3Y8R9</accession>
<dbReference type="PANTHER" id="PTHR31672:SF13">
    <property type="entry name" value="F-BOX PROTEIN CPR30-LIKE"/>
    <property type="match status" value="1"/>
</dbReference>
<dbReference type="Gene3D" id="1.20.1280.50">
    <property type="match status" value="1"/>
</dbReference>
<dbReference type="InterPro" id="IPR001810">
    <property type="entry name" value="F-box_dom"/>
</dbReference>
<evidence type="ECO:0000313" key="2">
    <source>
        <dbReference type="Proteomes" id="UP000790787"/>
    </source>
</evidence>